<dbReference type="AlphaFoldDB" id="A0A4Y2B5L8"/>
<proteinExistence type="predicted"/>
<name>A0A4Y2B5L8_ARAVE</name>
<keyword evidence="2" id="KW-1185">Reference proteome</keyword>
<reference evidence="1 2" key="1">
    <citation type="journal article" date="2019" name="Sci. Rep.">
        <title>Orb-weaving spider Araneus ventricosus genome elucidates the spidroin gene catalogue.</title>
        <authorList>
            <person name="Kono N."/>
            <person name="Nakamura H."/>
            <person name="Ohtoshi R."/>
            <person name="Moran D.A.P."/>
            <person name="Shinohara A."/>
            <person name="Yoshida Y."/>
            <person name="Fujiwara M."/>
            <person name="Mori M."/>
            <person name="Tomita M."/>
            <person name="Arakawa K."/>
        </authorList>
    </citation>
    <scope>NUCLEOTIDE SEQUENCE [LARGE SCALE GENOMIC DNA]</scope>
</reference>
<accession>A0A4Y2B5L8</accession>
<evidence type="ECO:0000313" key="1">
    <source>
        <dbReference type="EMBL" id="GBL87333.1"/>
    </source>
</evidence>
<organism evidence="1 2">
    <name type="scientific">Araneus ventricosus</name>
    <name type="common">Orbweaver spider</name>
    <name type="synonym">Epeira ventricosa</name>
    <dbReference type="NCBI Taxonomy" id="182803"/>
    <lineage>
        <taxon>Eukaryota</taxon>
        <taxon>Metazoa</taxon>
        <taxon>Ecdysozoa</taxon>
        <taxon>Arthropoda</taxon>
        <taxon>Chelicerata</taxon>
        <taxon>Arachnida</taxon>
        <taxon>Araneae</taxon>
        <taxon>Araneomorphae</taxon>
        <taxon>Entelegynae</taxon>
        <taxon>Araneoidea</taxon>
        <taxon>Araneidae</taxon>
        <taxon>Araneus</taxon>
    </lineage>
</organism>
<dbReference type="EMBL" id="BGPR01082482">
    <property type="protein sequence ID" value="GBL87333.1"/>
    <property type="molecule type" value="Genomic_DNA"/>
</dbReference>
<comment type="caution">
    <text evidence="1">The sequence shown here is derived from an EMBL/GenBank/DDBJ whole genome shotgun (WGS) entry which is preliminary data.</text>
</comment>
<dbReference type="Proteomes" id="UP000499080">
    <property type="component" value="Unassembled WGS sequence"/>
</dbReference>
<evidence type="ECO:0000313" key="2">
    <source>
        <dbReference type="Proteomes" id="UP000499080"/>
    </source>
</evidence>
<gene>
    <name evidence="1" type="ORF">AVEN_94214_1</name>
</gene>
<protein>
    <submittedName>
        <fullName evidence="1">Uncharacterized protein</fullName>
    </submittedName>
</protein>
<sequence length="96" mass="10727">MTALKPCSHGVWLGKPLVSRVSYLLAAVDGIIDGIIVIESMESTNRAVSAARGLTNLESLKVRTCGLWSMEFRPVAPFVRRVAWKISRQRSSEWMH</sequence>